<feature type="compositionally biased region" description="Polar residues" evidence="4">
    <location>
        <begin position="304"/>
        <end position="330"/>
    </location>
</feature>
<organism evidence="5 6">
    <name type="scientific">Penicillium chermesinum</name>
    <dbReference type="NCBI Taxonomy" id="63820"/>
    <lineage>
        <taxon>Eukaryota</taxon>
        <taxon>Fungi</taxon>
        <taxon>Dikarya</taxon>
        <taxon>Ascomycota</taxon>
        <taxon>Pezizomycotina</taxon>
        <taxon>Eurotiomycetes</taxon>
        <taxon>Eurotiomycetidae</taxon>
        <taxon>Eurotiales</taxon>
        <taxon>Aspergillaceae</taxon>
        <taxon>Penicillium</taxon>
    </lineage>
</organism>
<keyword evidence="3" id="KW-0539">Nucleus</keyword>
<dbReference type="GO" id="GO:0000398">
    <property type="term" value="P:mRNA splicing, via spliceosome"/>
    <property type="evidence" value="ECO:0007669"/>
    <property type="project" value="TreeGrafter"/>
</dbReference>
<comment type="subcellular location">
    <subcellularLocation>
        <location evidence="1">Nucleus</location>
    </subcellularLocation>
</comment>
<dbReference type="OrthoDB" id="5627at2759"/>
<comment type="similarity">
    <text evidence="2">Belongs to the TLS1 family.</text>
</comment>
<evidence type="ECO:0000313" key="5">
    <source>
        <dbReference type="EMBL" id="KAJ5214810.1"/>
    </source>
</evidence>
<accession>A0A9W9N7R0</accession>
<name>A0A9W9N7R0_9EURO</name>
<feature type="region of interest" description="Disordered" evidence="4">
    <location>
        <begin position="1"/>
        <end position="103"/>
    </location>
</feature>
<feature type="compositionally biased region" description="Basic and acidic residues" evidence="4">
    <location>
        <begin position="170"/>
        <end position="183"/>
    </location>
</feature>
<dbReference type="Pfam" id="PF07052">
    <property type="entry name" value="Hep_59"/>
    <property type="match status" value="1"/>
</dbReference>
<dbReference type="PANTHER" id="PTHR13486:SF2">
    <property type="entry name" value="SPLICING FACTOR C9ORF78"/>
    <property type="match status" value="1"/>
</dbReference>
<dbReference type="GO" id="GO:0005681">
    <property type="term" value="C:spliceosomal complex"/>
    <property type="evidence" value="ECO:0007669"/>
    <property type="project" value="TreeGrafter"/>
</dbReference>
<feature type="compositionally biased region" description="Polar residues" evidence="4">
    <location>
        <begin position="210"/>
        <end position="222"/>
    </location>
</feature>
<gene>
    <name evidence="5" type="ORF">N7468_010489</name>
</gene>
<reference evidence="5" key="2">
    <citation type="journal article" date="2023" name="IMA Fungus">
        <title>Comparative genomic study of the Penicillium genus elucidates a diverse pangenome and 15 lateral gene transfer events.</title>
        <authorList>
            <person name="Petersen C."/>
            <person name="Sorensen T."/>
            <person name="Nielsen M.R."/>
            <person name="Sondergaard T.E."/>
            <person name="Sorensen J.L."/>
            <person name="Fitzpatrick D.A."/>
            <person name="Frisvad J.C."/>
            <person name="Nielsen K.L."/>
        </authorList>
    </citation>
    <scope>NUCLEOTIDE SEQUENCE</scope>
    <source>
        <strain evidence="5">IBT 19713</strain>
    </source>
</reference>
<dbReference type="InterPro" id="IPR010756">
    <property type="entry name" value="Tls1-like"/>
</dbReference>
<feature type="compositionally biased region" description="Polar residues" evidence="4">
    <location>
        <begin position="41"/>
        <end position="50"/>
    </location>
</feature>
<feature type="compositionally biased region" description="Basic and acidic residues" evidence="4">
    <location>
        <begin position="235"/>
        <end position="256"/>
    </location>
</feature>
<sequence length="363" mass="40508">MDTETSPSPGPLFRSAKRRKFIRRRPDDSTEEHPLAREAVATTSGNTSRPSEAIHADDSQENPGVVRLRRPHATRKGGIEFSATSRPKSGGGQQPTLLSAEDAEKARVQAMCDRFTSDIGQTEDVDKHMMAYIDSEMAKRFQRNPPPDHPAVNLTATTQNTRSASTAGQQEREPASLGKLHEIDLGQEAKLRNIARTEAATRRLVGEEGPNTSGIETQPSRPTTDKSWRKSKRRTSADIERDRLVEEVMRESKLDVYDEPEEDEFGDDQAADDRIAEQFRRDFMDAMQSRKRVARPTRTDKTRSFQGSQTGRKSQRKSSNAGDAGQSGTEMTRILPPFSRFGLYHLYLPVAGTVLAVTKVVRT</sequence>
<feature type="compositionally biased region" description="Polar residues" evidence="4">
    <location>
        <begin position="154"/>
        <end position="169"/>
    </location>
</feature>
<evidence type="ECO:0000256" key="3">
    <source>
        <dbReference type="ARBA" id="ARBA00023242"/>
    </source>
</evidence>
<reference evidence="5" key="1">
    <citation type="submission" date="2022-11" db="EMBL/GenBank/DDBJ databases">
        <authorList>
            <person name="Petersen C."/>
        </authorList>
    </citation>
    <scope>NUCLEOTIDE SEQUENCE</scope>
    <source>
        <strain evidence="5">IBT 19713</strain>
    </source>
</reference>
<evidence type="ECO:0008006" key="7">
    <source>
        <dbReference type="Google" id="ProtNLM"/>
    </source>
</evidence>
<comment type="caution">
    <text evidence="5">The sequence shown here is derived from an EMBL/GenBank/DDBJ whole genome shotgun (WGS) entry which is preliminary data.</text>
</comment>
<dbReference type="EMBL" id="JAPQKS010000009">
    <property type="protein sequence ID" value="KAJ5214810.1"/>
    <property type="molecule type" value="Genomic_DNA"/>
</dbReference>
<dbReference type="PANTHER" id="PTHR13486">
    <property type="entry name" value="TELOMERE LENGTH AND SILENCING PROTEIN 1 TLS1 FAMILY MEMBER"/>
    <property type="match status" value="1"/>
</dbReference>
<feature type="region of interest" description="Disordered" evidence="4">
    <location>
        <begin position="140"/>
        <end position="183"/>
    </location>
</feature>
<dbReference type="GeneID" id="83207088"/>
<feature type="compositionally biased region" description="Acidic residues" evidence="4">
    <location>
        <begin position="257"/>
        <end position="270"/>
    </location>
</feature>
<feature type="compositionally biased region" description="Basic and acidic residues" evidence="4">
    <location>
        <begin position="271"/>
        <end position="284"/>
    </location>
</feature>
<dbReference type="AlphaFoldDB" id="A0A9W9N7R0"/>
<feature type="region of interest" description="Disordered" evidence="4">
    <location>
        <begin position="201"/>
        <end position="331"/>
    </location>
</feature>
<evidence type="ECO:0000313" key="6">
    <source>
        <dbReference type="Proteomes" id="UP001150941"/>
    </source>
</evidence>
<evidence type="ECO:0000256" key="2">
    <source>
        <dbReference type="ARBA" id="ARBA00007643"/>
    </source>
</evidence>
<keyword evidence="6" id="KW-1185">Reference proteome</keyword>
<protein>
    <recommendedName>
        <fullName evidence="7">Hepatocellular carcinoma-associated antigen 59-domain-containing protein</fullName>
    </recommendedName>
</protein>
<evidence type="ECO:0000256" key="1">
    <source>
        <dbReference type="ARBA" id="ARBA00004123"/>
    </source>
</evidence>
<evidence type="ECO:0000256" key="4">
    <source>
        <dbReference type="SAM" id="MobiDB-lite"/>
    </source>
</evidence>
<proteinExistence type="inferred from homology"/>
<feature type="compositionally biased region" description="Basic and acidic residues" evidence="4">
    <location>
        <begin position="24"/>
        <end position="36"/>
    </location>
</feature>
<dbReference type="RefSeq" id="XP_058325307.1">
    <property type="nucleotide sequence ID" value="XM_058479784.1"/>
</dbReference>
<dbReference type="Proteomes" id="UP001150941">
    <property type="component" value="Unassembled WGS sequence"/>
</dbReference>